<protein>
    <submittedName>
        <fullName evidence="4">Fibronectin type III domain</fullName>
    </submittedName>
</protein>
<dbReference type="EMBL" id="CYZH01000003">
    <property type="protein sequence ID" value="CUN75256.1"/>
    <property type="molecule type" value="Genomic_DNA"/>
</dbReference>
<organism evidence="4 5">
    <name type="scientific">Bacteroides finegoldii</name>
    <dbReference type="NCBI Taxonomy" id="338188"/>
    <lineage>
        <taxon>Bacteria</taxon>
        <taxon>Pseudomonadati</taxon>
        <taxon>Bacteroidota</taxon>
        <taxon>Bacteroidia</taxon>
        <taxon>Bacteroidales</taxon>
        <taxon>Bacteroidaceae</taxon>
        <taxon>Bacteroides</taxon>
    </lineage>
</organism>
<dbReference type="SUPFAM" id="SSF51126">
    <property type="entry name" value="Pectin lyase-like"/>
    <property type="match status" value="1"/>
</dbReference>
<evidence type="ECO:0000256" key="2">
    <source>
        <dbReference type="SAM" id="SignalP"/>
    </source>
</evidence>
<dbReference type="InterPro" id="IPR003961">
    <property type="entry name" value="FN3_dom"/>
</dbReference>
<evidence type="ECO:0000256" key="1">
    <source>
        <dbReference type="ARBA" id="ARBA00022737"/>
    </source>
</evidence>
<dbReference type="SMART" id="SM00060">
    <property type="entry name" value="FN3"/>
    <property type="match status" value="3"/>
</dbReference>
<dbReference type="SUPFAM" id="SSF49265">
    <property type="entry name" value="Fibronectin type III"/>
    <property type="match status" value="1"/>
</dbReference>
<proteinExistence type="predicted"/>
<dbReference type="InterPro" id="IPR012334">
    <property type="entry name" value="Pectin_lyas_fold"/>
</dbReference>
<keyword evidence="2" id="KW-0732">Signal</keyword>
<dbReference type="InterPro" id="IPR050991">
    <property type="entry name" value="ECM_Regulatory_Proteins"/>
</dbReference>
<dbReference type="Pfam" id="PF16318">
    <property type="entry name" value="DUF4957"/>
    <property type="match status" value="1"/>
</dbReference>
<evidence type="ECO:0000313" key="4">
    <source>
        <dbReference type="EMBL" id="CUN75256.1"/>
    </source>
</evidence>
<sequence>MKKLTHIIKTGAFALLTSLSVAACIDGNDWETISGNRLFGTTSFSVEPAAITAEAKWDATPNTEYYIIEASREQMDDNMPMGSASGSIVYGEDQSIKKSPYTLTGLLGETTYYLRIKSVASGKESRWIYLEDGTFETSKEEILGIIPSENITEETILITWEAGLEVTHFIIKAGIDAPITKEITSEEVAAGQKLIEGLLPGTEYTFSIYNGEIKRGETTAMTVMPEMVDFTSVTPTKTSVSLVWNPEAIQTGSTTVSHYAWCEGDRTPSVSDHYTALTVEQISQGQLNFDGLEPSTTYTVALMRGTYVRALTTFTTAKGIPSGYTRVVVTNKEEWNTAISSNTGKVAMLIPSGTTLDITSATAIIPNTITSLLIWGADESEEKAAIQPDIRLKGLSFADGGGYETIEFYNLYLHHDNNENNFVVYHQNNNATIQNLILESCKVDKIRGIFRFKNATGSCSNCIINNCLIENIGSYGLFATAEAKGTWTFDNVVLTNSTINESGIDLSQKGPLLKTQQDHSISFEINQCTIYGLAYTIINSGSKPLTLNISNTLFGGFQSGQTVKGYEEGTTVNSSENVYTASDSPFHSNALGECLTITSAELFNAPAAVDGDFTVKIDTYKTYGDQRWNK</sequence>
<feature type="domain" description="Fibronectin type-III" evidence="3">
    <location>
        <begin position="140"/>
        <end position="218"/>
    </location>
</feature>
<reference evidence="4 5" key="1">
    <citation type="submission" date="2015-09" db="EMBL/GenBank/DDBJ databases">
        <authorList>
            <consortium name="Pathogen Informatics"/>
        </authorList>
    </citation>
    <scope>NUCLEOTIDE SEQUENCE [LARGE SCALE GENOMIC DNA]</scope>
    <source>
        <strain evidence="4 5">2789STDY5608840</strain>
    </source>
</reference>
<gene>
    <name evidence="4" type="ORF">ERS852397_00792</name>
</gene>
<keyword evidence="1" id="KW-0677">Repeat</keyword>
<dbReference type="InterPro" id="IPR036116">
    <property type="entry name" value="FN3_sf"/>
</dbReference>
<feature type="domain" description="Fibronectin type-III" evidence="3">
    <location>
        <begin position="222"/>
        <end position="311"/>
    </location>
</feature>
<dbReference type="InterPro" id="IPR011050">
    <property type="entry name" value="Pectin_lyase_fold/virulence"/>
</dbReference>
<dbReference type="STRING" id="338188.ERS852397_00792"/>
<dbReference type="PROSITE" id="PS51257">
    <property type="entry name" value="PROKAR_LIPOPROTEIN"/>
    <property type="match status" value="1"/>
</dbReference>
<dbReference type="Proteomes" id="UP000095517">
    <property type="component" value="Unassembled WGS sequence"/>
</dbReference>
<dbReference type="CDD" id="cd00063">
    <property type="entry name" value="FN3"/>
    <property type="match status" value="1"/>
</dbReference>
<evidence type="ECO:0000259" key="3">
    <source>
        <dbReference type="SMART" id="SM00060"/>
    </source>
</evidence>
<evidence type="ECO:0000313" key="5">
    <source>
        <dbReference type="Proteomes" id="UP000095517"/>
    </source>
</evidence>
<name>A0A173ZIE0_9BACE</name>
<dbReference type="Gene3D" id="2.160.20.10">
    <property type="entry name" value="Single-stranded right-handed beta-helix, Pectin lyase-like"/>
    <property type="match status" value="1"/>
</dbReference>
<feature type="signal peptide" evidence="2">
    <location>
        <begin position="1"/>
        <end position="23"/>
    </location>
</feature>
<dbReference type="InterPro" id="IPR032530">
    <property type="entry name" value="DUF4957"/>
</dbReference>
<dbReference type="AlphaFoldDB" id="A0A173ZIE0"/>
<feature type="chain" id="PRO_5008016910" evidence="2">
    <location>
        <begin position="24"/>
        <end position="630"/>
    </location>
</feature>
<feature type="domain" description="Fibronectin type-III" evidence="3">
    <location>
        <begin position="40"/>
        <end position="125"/>
    </location>
</feature>
<dbReference type="RefSeq" id="WP_055278500.1">
    <property type="nucleotide sequence ID" value="NZ_CABIXA010000003.1"/>
</dbReference>
<accession>A0A173ZIE0</accession>
<dbReference type="PANTHER" id="PTHR46708">
    <property type="entry name" value="TENASCIN"/>
    <property type="match status" value="1"/>
</dbReference>
<dbReference type="PANTHER" id="PTHR46708:SF10">
    <property type="entry name" value="RECEPTOR-TYPE TYROSINE-PROTEIN PHOSPHATASE ETA-LIKE"/>
    <property type="match status" value="1"/>
</dbReference>